<comment type="subcellular location">
    <subcellularLocation>
        <location evidence="1">Secreted</location>
        <location evidence="1">Extracellular space</location>
        <location evidence="1">Apoplast</location>
    </subcellularLocation>
</comment>
<dbReference type="EMBL" id="JAYMYQ010000001">
    <property type="protein sequence ID" value="KAK7363122.1"/>
    <property type="molecule type" value="Genomic_DNA"/>
</dbReference>
<organism evidence="6 7">
    <name type="scientific">Canavalia gladiata</name>
    <name type="common">Sword bean</name>
    <name type="synonym">Dolichos gladiatus</name>
    <dbReference type="NCBI Taxonomy" id="3824"/>
    <lineage>
        <taxon>Eukaryota</taxon>
        <taxon>Viridiplantae</taxon>
        <taxon>Streptophyta</taxon>
        <taxon>Embryophyta</taxon>
        <taxon>Tracheophyta</taxon>
        <taxon>Spermatophyta</taxon>
        <taxon>Magnoliopsida</taxon>
        <taxon>eudicotyledons</taxon>
        <taxon>Gunneridae</taxon>
        <taxon>Pentapetalae</taxon>
        <taxon>rosids</taxon>
        <taxon>fabids</taxon>
        <taxon>Fabales</taxon>
        <taxon>Fabaceae</taxon>
        <taxon>Papilionoideae</taxon>
        <taxon>50 kb inversion clade</taxon>
        <taxon>NPAAA clade</taxon>
        <taxon>indigoferoid/millettioid clade</taxon>
        <taxon>Phaseoleae</taxon>
        <taxon>Canavalia</taxon>
    </lineage>
</organism>
<evidence type="ECO:0000256" key="3">
    <source>
        <dbReference type="ARBA" id="ARBA00022525"/>
    </source>
</evidence>
<dbReference type="PANTHER" id="PTHR31279:SF3">
    <property type="entry name" value="PROTEIN EXORDIUM-LIKE 2"/>
    <property type="match status" value="1"/>
</dbReference>
<keyword evidence="2" id="KW-0052">Apoplast</keyword>
<evidence type="ECO:0008006" key="8">
    <source>
        <dbReference type="Google" id="ProtNLM"/>
    </source>
</evidence>
<comment type="similarity">
    <text evidence="5">Belongs to the EXORDIUM family.</text>
</comment>
<protein>
    <recommendedName>
        <fullName evidence="8">Protein EXORDIUM-like 2</fullName>
    </recommendedName>
</protein>
<accession>A0AAN9R8H4</accession>
<gene>
    <name evidence="6" type="ORF">VNO77_05252</name>
</gene>
<evidence type="ECO:0000256" key="1">
    <source>
        <dbReference type="ARBA" id="ARBA00004271"/>
    </source>
</evidence>
<dbReference type="AlphaFoldDB" id="A0AAN9R8H4"/>
<keyword evidence="3" id="KW-0964">Secreted</keyword>
<evidence type="ECO:0000256" key="5">
    <source>
        <dbReference type="ARBA" id="ARBA00023591"/>
    </source>
</evidence>
<sequence>MLIPCLCKPPSRSEPGSPVEALTGWHNCIKSIASTWIITNLLRPQLSPISSHQISTLKMVANYNIAIGFSAVLTLLLLPALTVGELVQEQPLVLKYHNGQLLKGRITVNLVWYGTFTPIQRSIIVDFINSLSSTGAPLPSAATWWKTTDNYKGGSSALVVGKQFLHPAYTLGKSLKGRDLLALASKFNQLSSITVVLTAKDVSVDGFCMNRCGIHGSTRSPNGGPRTAYIWVGNSETQCPGLCAWPFHQPIYGPQTPPLVAPNGDVGVDGIIINLATLLAGTVTNPFNNGYFQGPATAPLEAVSACTGVFGSGAYPGYPGRVLVDKTSGASYNAHGANGRRYLVPAMWDPQTSTCKTLV</sequence>
<keyword evidence="7" id="KW-1185">Reference proteome</keyword>
<evidence type="ECO:0000256" key="4">
    <source>
        <dbReference type="ARBA" id="ARBA00022729"/>
    </source>
</evidence>
<reference evidence="6 7" key="1">
    <citation type="submission" date="2024-01" db="EMBL/GenBank/DDBJ databases">
        <title>The genomes of 5 underutilized Papilionoideae crops provide insights into root nodulation and disease resistanc.</title>
        <authorList>
            <person name="Jiang F."/>
        </authorList>
    </citation>
    <scope>NUCLEOTIDE SEQUENCE [LARGE SCALE GENOMIC DNA]</scope>
    <source>
        <strain evidence="6">LVBAO_FW01</strain>
        <tissue evidence="6">Leaves</tissue>
    </source>
</reference>
<keyword evidence="4" id="KW-0732">Signal</keyword>
<dbReference type="Proteomes" id="UP001367508">
    <property type="component" value="Unassembled WGS sequence"/>
</dbReference>
<dbReference type="PANTHER" id="PTHR31279">
    <property type="entry name" value="PROTEIN EXORDIUM-LIKE 5"/>
    <property type="match status" value="1"/>
</dbReference>
<proteinExistence type="inferred from homology"/>
<comment type="caution">
    <text evidence="6">The sequence shown here is derived from an EMBL/GenBank/DDBJ whole genome shotgun (WGS) entry which is preliminary data.</text>
</comment>
<evidence type="ECO:0000313" key="6">
    <source>
        <dbReference type="EMBL" id="KAK7363122.1"/>
    </source>
</evidence>
<name>A0AAN9R8H4_CANGL</name>
<evidence type="ECO:0000313" key="7">
    <source>
        <dbReference type="Proteomes" id="UP001367508"/>
    </source>
</evidence>
<dbReference type="Pfam" id="PF04674">
    <property type="entry name" value="Phi_1"/>
    <property type="match status" value="1"/>
</dbReference>
<evidence type="ECO:0000256" key="2">
    <source>
        <dbReference type="ARBA" id="ARBA00022523"/>
    </source>
</evidence>
<dbReference type="InterPro" id="IPR006766">
    <property type="entry name" value="EXORDIUM-like"/>
</dbReference>
<dbReference type="GO" id="GO:0048046">
    <property type="term" value="C:apoplast"/>
    <property type="evidence" value="ECO:0007669"/>
    <property type="project" value="UniProtKB-SubCell"/>
</dbReference>